<gene>
    <name evidence="2" type="ORF">K469DRAFT_706447</name>
</gene>
<dbReference type="InterPro" id="IPR029069">
    <property type="entry name" value="HotDog_dom_sf"/>
</dbReference>
<dbReference type="InterPro" id="IPR006683">
    <property type="entry name" value="Thioestr_dom"/>
</dbReference>
<proteinExistence type="predicted"/>
<keyword evidence="3" id="KW-1185">Reference proteome</keyword>
<evidence type="ECO:0000313" key="3">
    <source>
        <dbReference type="Proteomes" id="UP000800200"/>
    </source>
</evidence>
<name>A0A6A6E3K5_9PEZI</name>
<dbReference type="Proteomes" id="UP000800200">
    <property type="component" value="Unassembled WGS sequence"/>
</dbReference>
<dbReference type="CDD" id="cd03443">
    <property type="entry name" value="PaaI_thioesterase"/>
    <property type="match status" value="1"/>
</dbReference>
<accession>A0A6A6E3K5</accession>
<dbReference type="PANTHER" id="PTHR47260">
    <property type="entry name" value="UPF0644 PROTEIN PB2B4.06"/>
    <property type="match status" value="1"/>
</dbReference>
<dbReference type="Pfam" id="PF03061">
    <property type="entry name" value="4HBT"/>
    <property type="match status" value="1"/>
</dbReference>
<dbReference type="PANTHER" id="PTHR47260:SF3">
    <property type="entry name" value="THIOESTERASE FAMILY PROTEIN (AFU_ORTHOLOGUE AFUA_7G03960)"/>
    <property type="match status" value="1"/>
</dbReference>
<dbReference type="OrthoDB" id="506431at2759"/>
<sequence>MPGAPTHHQIEHLEDFTKHEWCRVLLSDPSITKITKRSMPNPEVSNSLFVQTLFTEDAVRAFLSMFRPGRVREKSIADAEVAGDALIWATQNDGDEGISGQEPRAQDNQADLDEPESLILVSVGSGVDGGKHRLHGGLIATLLDQVMGLLINYLHGNTSATAELTVKYKRVVTTPAVLLCRGRIVREAGRWTEVMGWIEDGSGGVYAEGSGAFVKSKVNNGVQAKI</sequence>
<dbReference type="SUPFAM" id="SSF54637">
    <property type="entry name" value="Thioesterase/thiol ester dehydrase-isomerase"/>
    <property type="match status" value="1"/>
</dbReference>
<organism evidence="2 3">
    <name type="scientific">Zopfia rhizophila CBS 207.26</name>
    <dbReference type="NCBI Taxonomy" id="1314779"/>
    <lineage>
        <taxon>Eukaryota</taxon>
        <taxon>Fungi</taxon>
        <taxon>Dikarya</taxon>
        <taxon>Ascomycota</taxon>
        <taxon>Pezizomycotina</taxon>
        <taxon>Dothideomycetes</taxon>
        <taxon>Dothideomycetes incertae sedis</taxon>
        <taxon>Zopfiaceae</taxon>
        <taxon>Zopfia</taxon>
    </lineage>
</organism>
<dbReference type="InterPro" id="IPR052061">
    <property type="entry name" value="PTE-AB_protein"/>
</dbReference>
<dbReference type="AlphaFoldDB" id="A0A6A6E3K5"/>
<evidence type="ECO:0000259" key="1">
    <source>
        <dbReference type="Pfam" id="PF03061"/>
    </source>
</evidence>
<reference evidence="2" key="1">
    <citation type="journal article" date="2020" name="Stud. Mycol.">
        <title>101 Dothideomycetes genomes: a test case for predicting lifestyles and emergence of pathogens.</title>
        <authorList>
            <person name="Haridas S."/>
            <person name="Albert R."/>
            <person name="Binder M."/>
            <person name="Bloem J."/>
            <person name="Labutti K."/>
            <person name="Salamov A."/>
            <person name="Andreopoulos B."/>
            <person name="Baker S."/>
            <person name="Barry K."/>
            <person name="Bills G."/>
            <person name="Bluhm B."/>
            <person name="Cannon C."/>
            <person name="Castanera R."/>
            <person name="Culley D."/>
            <person name="Daum C."/>
            <person name="Ezra D."/>
            <person name="Gonzalez J."/>
            <person name="Henrissat B."/>
            <person name="Kuo A."/>
            <person name="Liang C."/>
            <person name="Lipzen A."/>
            <person name="Lutzoni F."/>
            <person name="Magnuson J."/>
            <person name="Mondo S."/>
            <person name="Nolan M."/>
            <person name="Ohm R."/>
            <person name="Pangilinan J."/>
            <person name="Park H.-J."/>
            <person name="Ramirez L."/>
            <person name="Alfaro M."/>
            <person name="Sun H."/>
            <person name="Tritt A."/>
            <person name="Yoshinaga Y."/>
            <person name="Zwiers L.-H."/>
            <person name="Turgeon B."/>
            <person name="Goodwin S."/>
            <person name="Spatafora J."/>
            <person name="Crous P."/>
            <person name="Grigoriev I."/>
        </authorList>
    </citation>
    <scope>NUCLEOTIDE SEQUENCE</scope>
    <source>
        <strain evidence="2">CBS 207.26</strain>
    </source>
</reference>
<evidence type="ECO:0000313" key="2">
    <source>
        <dbReference type="EMBL" id="KAF2186471.1"/>
    </source>
</evidence>
<protein>
    <recommendedName>
        <fullName evidence="1">Thioesterase domain-containing protein</fullName>
    </recommendedName>
</protein>
<dbReference type="EMBL" id="ML994629">
    <property type="protein sequence ID" value="KAF2186471.1"/>
    <property type="molecule type" value="Genomic_DNA"/>
</dbReference>
<dbReference type="Gene3D" id="3.10.129.10">
    <property type="entry name" value="Hotdog Thioesterase"/>
    <property type="match status" value="1"/>
</dbReference>
<feature type="domain" description="Thioesterase" evidence="1">
    <location>
        <begin position="134"/>
        <end position="193"/>
    </location>
</feature>